<dbReference type="Pfam" id="PF23559">
    <property type="entry name" value="WHD_DRP"/>
    <property type="match status" value="1"/>
</dbReference>
<dbReference type="InterPro" id="IPR058922">
    <property type="entry name" value="WHD_DRP"/>
</dbReference>
<dbReference type="GO" id="GO:0051707">
    <property type="term" value="P:response to other organism"/>
    <property type="evidence" value="ECO:0007669"/>
    <property type="project" value="UniProtKB-ARBA"/>
</dbReference>
<evidence type="ECO:0000256" key="6">
    <source>
        <dbReference type="ARBA" id="ARBA00022840"/>
    </source>
</evidence>
<sequence>MAISAARWVVGRALAPVTDGLLESWTASSELGPNLRALKMELLYAHGMLNNARGRDVNNPALRQLLLELRNLAYNADDVLDELEYFRIQDELEGTYETIDSKDRGRVGSLVLNARHTGPGGIGKTTFIQHIYEELKSHFHVSIWICVSLDFSANMLSKEILKRIPKGKEEYPNDSQEDKIAKRLESKTLLLVLDDMWKFPEDEWKKLLAPFKKGGANGSMVVVTTRFPKVAGQVATKMNHLIRMERLEYKDCMNFFQQCFSYCALFPEDYEYNSKELIQLWIGLGLLDADDERKRIEDIGEDYLNELVNYGFFERKFKENSEPYYLIHDLLHELALNVSSFECLSIHGSELLHLRYLRISQFSSNEFASIHIPKDIFHSEIYEVGKLKSLQELRRFEVKKEMSGFELKQLGQLMLLVVHPDSALCVADIARVGTDIEKLSYKKNQQTKRMERSLLSQSALPVSLDHMKILVSLKKLSILDCRKVMAVEGEKNACCLFLEDLSIYRCGVTGKELTQFISYFPNISRLDIRDCKMVTGLGTAEKRTTATVAPLPPASNEKTEDGQTEQQLQRNERELEIQDTSEGLLLLPPQIKELWISDCPDLRLSSSSLDESTQGLQGLPPLGLLRVVRCPKFISNRWSSRPYCPFPTSLQHLLLSTMEGEFTLEPLKNLTKLYMNDCGDLRSDVLWPLLAQGHVTELFIYGCPNLFPGSEPSRLDEHHPYSYRVQELRTDGKAGIFVPSICASLTKVVFISNDDMERFTNEQEKALQILTFLQDLEIRKCKKLQSLPAGLSQIPSLKKLHIADCESVRWWPKDCLPSSLIELRVQSGPAIRSLPKGDLPGSLQTLDVILDGDKRLTVGQIVSSLHAHQRKLKALRTELAGERNARAEVEEYQRQLEKQGELDREVVRLATMELVRESETEKHGLQRQIYQSESAVAMDDDDSGSVYSSSPDLSNLLELYTEFGNGVGRRHQRPDDLDMLAIAVVEEEEVVSVTVTDATEYSGSVDATTAVVAESESLHETKY</sequence>
<evidence type="ECO:0000256" key="8">
    <source>
        <dbReference type="SAM" id="MobiDB-lite"/>
    </source>
</evidence>
<evidence type="ECO:0000256" key="7">
    <source>
        <dbReference type="SAM" id="Coils"/>
    </source>
</evidence>
<feature type="region of interest" description="Disordered" evidence="8">
    <location>
        <begin position="544"/>
        <end position="568"/>
    </location>
</feature>
<feature type="domain" description="Disease resistance N-terminal" evidence="10">
    <location>
        <begin position="10"/>
        <end position="91"/>
    </location>
</feature>
<evidence type="ECO:0000256" key="3">
    <source>
        <dbReference type="ARBA" id="ARBA00022737"/>
    </source>
</evidence>
<dbReference type="InterPro" id="IPR041118">
    <property type="entry name" value="Rx_N"/>
</dbReference>
<dbReference type="Gene3D" id="3.40.50.300">
    <property type="entry name" value="P-loop containing nucleotide triphosphate hydrolases"/>
    <property type="match status" value="1"/>
</dbReference>
<dbReference type="PRINTS" id="PR00364">
    <property type="entry name" value="DISEASERSIST"/>
</dbReference>
<keyword evidence="6" id="KW-0067">ATP-binding</keyword>
<dbReference type="InterPro" id="IPR032675">
    <property type="entry name" value="LRR_dom_sf"/>
</dbReference>
<evidence type="ECO:0000256" key="4">
    <source>
        <dbReference type="ARBA" id="ARBA00022741"/>
    </source>
</evidence>
<dbReference type="SUPFAM" id="SSF52540">
    <property type="entry name" value="P-loop containing nucleoside triphosphate hydrolases"/>
    <property type="match status" value="1"/>
</dbReference>
<keyword evidence="3" id="KW-0677">Repeat</keyword>
<dbReference type="SUPFAM" id="SSF52047">
    <property type="entry name" value="RNI-like"/>
    <property type="match status" value="1"/>
</dbReference>
<dbReference type="Gene3D" id="3.80.10.10">
    <property type="entry name" value="Ribonuclease Inhibitor"/>
    <property type="match status" value="2"/>
</dbReference>
<organism evidence="12 13">
    <name type="scientific">Digitaria exilis</name>
    <dbReference type="NCBI Taxonomy" id="1010633"/>
    <lineage>
        <taxon>Eukaryota</taxon>
        <taxon>Viridiplantae</taxon>
        <taxon>Streptophyta</taxon>
        <taxon>Embryophyta</taxon>
        <taxon>Tracheophyta</taxon>
        <taxon>Spermatophyta</taxon>
        <taxon>Magnoliopsida</taxon>
        <taxon>Liliopsida</taxon>
        <taxon>Poales</taxon>
        <taxon>Poaceae</taxon>
        <taxon>PACMAD clade</taxon>
        <taxon>Panicoideae</taxon>
        <taxon>Panicodae</taxon>
        <taxon>Paniceae</taxon>
        <taxon>Anthephorinae</taxon>
        <taxon>Digitaria</taxon>
    </lineage>
</organism>
<evidence type="ECO:0000259" key="10">
    <source>
        <dbReference type="Pfam" id="PF18052"/>
    </source>
</evidence>
<keyword evidence="2" id="KW-0433">Leucine-rich repeat</keyword>
<evidence type="ECO:0000256" key="1">
    <source>
        <dbReference type="ARBA" id="ARBA00008894"/>
    </source>
</evidence>
<dbReference type="PANTHER" id="PTHR36766">
    <property type="entry name" value="PLANT BROAD-SPECTRUM MILDEW RESISTANCE PROTEIN RPW8"/>
    <property type="match status" value="1"/>
</dbReference>
<evidence type="ECO:0008006" key="14">
    <source>
        <dbReference type="Google" id="ProtNLM"/>
    </source>
</evidence>
<dbReference type="Pfam" id="PF18052">
    <property type="entry name" value="Rx_N"/>
    <property type="match status" value="1"/>
</dbReference>
<dbReference type="EMBL" id="JACEFO010001429">
    <property type="protein sequence ID" value="KAF8736756.1"/>
    <property type="molecule type" value="Genomic_DNA"/>
</dbReference>
<evidence type="ECO:0000313" key="12">
    <source>
        <dbReference type="EMBL" id="KAF8736756.1"/>
    </source>
</evidence>
<evidence type="ECO:0000256" key="2">
    <source>
        <dbReference type="ARBA" id="ARBA00022614"/>
    </source>
</evidence>
<evidence type="ECO:0000259" key="11">
    <source>
        <dbReference type="Pfam" id="PF23559"/>
    </source>
</evidence>
<evidence type="ECO:0000259" key="9">
    <source>
        <dbReference type="Pfam" id="PF00931"/>
    </source>
</evidence>
<feature type="domain" description="NB-ARC" evidence="9">
    <location>
        <begin position="117"/>
        <end position="258"/>
    </location>
</feature>
<keyword evidence="7" id="KW-0175">Coiled coil</keyword>
<name>A0A835KN08_9POAL</name>
<protein>
    <recommendedName>
        <fullName evidence="14">NB-ARC domain-containing protein</fullName>
    </recommendedName>
</protein>
<accession>A0A835KN08</accession>
<comment type="caution">
    <text evidence="12">The sequence shown here is derived from an EMBL/GenBank/DDBJ whole genome shotgun (WGS) entry which is preliminary data.</text>
</comment>
<gene>
    <name evidence="12" type="ORF">HU200_014307</name>
</gene>
<dbReference type="SUPFAM" id="SSF52058">
    <property type="entry name" value="L domain-like"/>
    <property type="match status" value="1"/>
</dbReference>
<feature type="domain" description="Disease resistance protein winged helix" evidence="11">
    <location>
        <begin position="265"/>
        <end position="335"/>
    </location>
</feature>
<dbReference type="Proteomes" id="UP000636709">
    <property type="component" value="Unassembled WGS sequence"/>
</dbReference>
<evidence type="ECO:0000313" key="13">
    <source>
        <dbReference type="Proteomes" id="UP000636709"/>
    </source>
</evidence>
<keyword evidence="13" id="KW-1185">Reference proteome</keyword>
<comment type="similarity">
    <text evidence="1">Belongs to the disease resistance NB-LRR family.</text>
</comment>
<dbReference type="GO" id="GO:0043531">
    <property type="term" value="F:ADP binding"/>
    <property type="evidence" value="ECO:0007669"/>
    <property type="project" value="InterPro"/>
</dbReference>
<dbReference type="AlphaFoldDB" id="A0A835KN08"/>
<feature type="coiled-coil region" evidence="7">
    <location>
        <begin position="865"/>
        <end position="902"/>
    </location>
</feature>
<dbReference type="InterPro" id="IPR036388">
    <property type="entry name" value="WH-like_DNA-bd_sf"/>
</dbReference>
<dbReference type="InterPro" id="IPR027417">
    <property type="entry name" value="P-loop_NTPase"/>
</dbReference>
<dbReference type="InterPro" id="IPR002182">
    <property type="entry name" value="NB-ARC"/>
</dbReference>
<dbReference type="PANTHER" id="PTHR36766:SF64">
    <property type="entry name" value="OS12G0206100 PROTEIN"/>
    <property type="match status" value="1"/>
</dbReference>
<proteinExistence type="inferred from homology"/>
<dbReference type="OrthoDB" id="695275at2759"/>
<dbReference type="GO" id="GO:0006952">
    <property type="term" value="P:defense response"/>
    <property type="evidence" value="ECO:0007669"/>
    <property type="project" value="UniProtKB-KW"/>
</dbReference>
<keyword evidence="5" id="KW-0611">Plant defense</keyword>
<keyword evidence="4" id="KW-0547">Nucleotide-binding</keyword>
<dbReference type="Pfam" id="PF00931">
    <property type="entry name" value="NB-ARC"/>
    <property type="match status" value="1"/>
</dbReference>
<reference evidence="12" key="1">
    <citation type="submission" date="2020-07" db="EMBL/GenBank/DDBJ databases">
        <title>Genome sequence and genetic diversity analysis of an under-domesticated orphan crop, white fonio (Digitaria exilis).</title>
        <authorList>
            <person name="Bennetzen J.L."/>
            <person name="Chen S."/>
            <person name="Ma X."/>
            <person name="Wang X."/>
            <person name="Yssel A.E.J."/>
            <person name="Chaluvadi S.R."/>
            <person name="Johnson M."/>
            <person name="Gangashetty P."/>
            <person name="Hamidou F."/>
            <person name="Sanogo M.D."/>
            <person name="Zwaenepoel A."/>
            <person name="Wallace J."/>
            <person name="Van De Peer Y."/>
            <person name="Van Deynze A."/>
        </authorList>
    </citation>
    <scope>NUCLEOTIDE SEQUENCE</scope>
    <source>
        <tissue evidence="12">Leaves</tissue>
    </source>
</reference>
<dbReference type="GO" id="GO:0005524">
    <property type="term" value="F:ATP binding"/>
    <property type="evidence" value="ECO:0007669"/>
    <property type="project" value="UniProtKB-KW"/>
</dbReference>
<dbReference type="Gene3D" id="1.10.10.10">
    <property type="entry name" value="Winged helix-like DNA-binding domain superfamily/Winged helix DNA-binding domain"/>
    <property type="match status" value="1"/>
</dbReference>
<evidence type="ECO:0000256" key="5">
    <source>
        <dbReference type="ARBA" id="ARBA00022821"/>
    </source>
</evidence>